<dbReference type="GO" id="GO:0006310">
    <property type="term" value="P:DNA recombination"/>
    <property type="evidence" value="ECO:0007669"/>
    <property type="project" value="UniProtKB-KW"/>
</dbReference>
<dbReference type="InterPro" id="IPR013762">
    <property type="entry name" value="Integrase-like_cat_sf"/>
</dbReference>
<evidence type="ECO:0000256" key="2">
    <source>
        <dbReference type="ARBA" id="ARBA00022908"/>
    </source>
</evidence>
<evidence type="ECO:0000259" key="5">
    <source>
        <dbReference type="PROSITE" id="PS51898"/>
    </source>
</evidence>
<gene>
    <name evidence="6" type="ORF">DF015_33140</name>
</gene>
<dbReference type="InterPro" id="IPR002104">
    <property type="entry name" value="Integrase_catalytic"/>
</dbReference>
<evidence type="ECO:0000256" key="4">
    <source>
        <dbReference type="ARBA" id="ARBA00023172"/>
    </source>
</evidence>
<reference evidence="6 7" key="1">
    <citation type="submission" date="2018-08" db="EMBL/GenBank/DDBJ databases">
        <title>Comparative analysis of Burkholderia isolates from Puerto Rico.</title>
        <authorList>
            <person name="Hall C."/>
            <person name="Sahl J."/>
            <person name="Wagner D."/>
        </authorList>
    </citation>
    <scope>NUCLEOTIDE SEQUENCE [LARGE SCALE GENOMIC DNA]</scope>
    <source>
        <strain evidence="6 7">Bp8964</strain>
    </source>
</reference>
<dbReference type="InterPro" id="IPR011010">
    <property type="entry name" value="DNA_brk_join_enz"/>
</dbReference>
<dbReference type="PANTHER" id="PTHR30349:SF41">
    <property type="entry name" value="INTEGRASE_RECOMBINASE PROTEIN MJ0367-RELATED"/>
    <property type="match status" value="1"/>
</dbReference>
<dbReference type="SUPFAM" id="SSF56349">
    <property type="entry name" value="DNA breaking-rejoining enzymes"/>
    <property type="match status" value="1"/>
</dbReference>
<keyword evidence="3" id="KW-0238">DNA-binding</keyword>
<accession>A0AB74D2V2</accession>
<feature type="domain" description="Tyr recombinase" evidence="5">
    <location>
        <begin position="228"/>
        <end position="450"/>
    </location>
</feature>
<sequence>MRKPPLRNVVRREIRTADDSVVSWEVLDLSGTPIPACALFIQKLEGYAFATRKRYVEAMCRFVDYLYETGLLGSFRDSDELPTRRRVNEAMDAYVPLLLRGSAATQKILTALPDASQQTWLLTAVRNLQIQPCKRTSLDNTLAAVNRFLRLSENLAQEARDLAEQYGIELPGQYSPLINAVSGFSKLTSAQRAFIQSSSMLGGVVRMHGEIRRPAGLQRRASSVQSDQMVLDFPVAYMPALLEAATCWRDKALWLLLLASGIRRSEALNLRWSDISYERRCVYVLDPNNRRYGRFTTPEDRVRFKGRTMSWTYLWEPWRSRFFEALEEYRKREWRVPSDGNDFVFQIRKVQDGQVGVPLLYASDAALNQSFKTAVKRAGIPVPGQVDGESWTPHSLRHAYGVYMLNYIPVAPGVFGFPETDVQALLGHESIVSTRRYARREKDVLRAKLEYADQMALGYSPNVVTSDPCLPNQLKVGLIQPGKPNA</sequence>
<dbReference type="PROSITE" id="PS51898">
    <property type="entry name" value="TYR_RECOMBINASE"/>
    <property type="match status" value="1"/>
</dbReference>
<dbReference type="AlphaFoldDB" id="A0AB74D2V2"/>
<dbReference type="EMBL" id="QTNY01000036">
    <property type="protein sequence ID" value="RQP68845.1"/>
    <property type="molecule type" value="Genomic_DNA"/>
</dbReference>
<dbReference type="Pfam" id="PF00589">
    <property type="entry name" value="Phage_integrase"/>
    <property type="match status" value="1"/>
</dbReference>
<evidence type="ECO:0000256" key="3">
    <source>
        <dbReference type="ARBA" id="ARBA00023125"/>
    </source>
</evidence>
<dbReference type="Proteomes" id="UP000273734">
    <property type="component" value="Unassembled WGS sequence"/>
</dbReference>
<dbReference type="Gene3D" id="1.10.443.10">
    <property type="entry name" value="Intergrase catalytic core"/>
    <property type="match status" value="1"/>
</dbReference>
<dbReference type="PANTHER" id="PTHR30349">
    <property type="entry name" value="PHAGE INTEGRASE-RELATED"/>
    <property type="match status" value="1"/>
</dbReference>
<keyword evidence="4" id="KW-0233">DNA recombination</keyword>
<organism evidence="6 7">
    <name type="scientific">Burkholderia ubonensis</name>
    <dbReference type="NCBI Taxonomy" id="101571"/>
    <lineage>
        <taxon>Bacteria</taxon>
        <taxon>Pseudomonadati</taxon>
        <taxon>Pseudomonadota</taxon>
        <taxon>Betaproteobacteria</taxon>
        <taxon>Burkholderiales</taxon>
        <taxon>Burkholderiaceae</taxon>
        <taxon>Burkholderia</taxon>
        <taxon>Burkholderia cepacia complex</taxon>
    </lineage>
</organism>
<dbReference type="GO" id="GO:0003677">
    <property type="term" value="F:DNA binding"/>
    <property type="evidence" value="ECO:0007669"/>
    <property type="project" value="UniProtKB-KW"/>
</dbReference>
<dbReference type="CDD" id="cd00397">
    <property type="entry name" value="DNA_BRE_C"/>
    <property type="match status" value="1"/>
</dbReference>
<comment type="similarity">
    <text evidence="1">Belongs to the 'phage' integrase family.</text>
</comment>
<protein>
    <submittedName>
        <fullName evidence="6">Site-specific integrase</fullName>
    </submittedName>
</protein>
<name>A0AB74D2V2_9BURK</name>
<keyword evidence="2" id="KW-0229">DNA integration</keyword>
<comment type="caution">
    <text evidence="6">The sequence shown here is derived from an EMBL/GenBank/DDBJ whole genome shotgun (WGS) entry which is preliminary data.</text>
</comment>
<evidence type="ECO:0000256" key="1">
    <source>
        <dbReference type="ARBA" id="ARBA00008857"/>
    </source>
</evidence>
<evidence type="ECO:0000313" key="6">
    <source>
        <dbReference type="EMBL" id="RQP68845.1"/>
    </source>
</evidence>
<evidence type="ECO:0000313" key="7">
    <source>
        <dbReference type="Proteomes" id="UP000273734"/>
    </source>
</evidence>
<dbReference type="GO" id="GO:0015074">
    <property type="term" value="P:DNA integration"/>
    <property type="evidence" value="ECO:0007669"/>
    <property type="project" value="UniProtKB-KW"/>
</dbReference>
<proteinExistence type="inferred from homology"/>
<dbReference type="InterPro" id="IPR050090">
    <property type="entry name" value="Tyrosine_recombinase_XerCD"/>
</dbReference>